<evidence type="ECO:0000313" key="3">
    <source>
        <dbReference type="Proteomes" id="UP001153678"/>
    </source>
</evidence>
<feature type="compositionally biased region" description="Basic and acidic residues" evidence="1">
    <location>
        <begin position="154"/>
        <end position="163"/>
    </location>
</feature>
<gene>
    <name evidence="2" type="ORF">FWILDA_LOCUS15762</name>
</gene>
<feature type="compositionally biased region" description="Basic and acidic residues" evidence="1">
    <location>
        <begin position="106"/>
        <end position="118"/>
    </location>
</feature>
<protein>
    <submittedName>
        <fullName evidence="2">15913_t:CDS:1</fullName>
    </submittedName>
</protein>
<comment type="caution">
    <text evidence="2">The sequence shown here is derived from an EMBL/GenBank/DDBJ whole genome shotgun (WGS) entry which is preliminary data.</text>
</comment>
<dbReference type="OrthoDB" id="21470at2759"/>
<dbReference type="EMBL" id="CAMKVN010008731">
    <property type="protein sequence ID" value="CAI2192807.1"/>
    <property type="molecule type" value="Genomic_DNA"/>
</dbReference>
<keyword evidence="3" id="KW-1185">Reference proteome</keyword>
<accession>A0A9W4T5H4</accession>
<name>A0A9W4T5H4_9GLOM</name>
<dbReference type="AlphaFoldDB" id="A0A9W4T5H4"/>
<reference evidence="2" key="1">
    <citation type="submission" date="2022-08" db="EMBL/GenBank/DDBJ databases">
        <authorList>
            <person name="Kallberg Y."/>
            <person name="Tangrot J."/>
            <person name="Rosling A."/>
        </authorList>
    </citation>
    <scope>NUCLEOTIDE SEQUENCE</scope>
    <source>
        <strain evidence="2">Wild A</strain>
    </source>
</reference>
<dbReference type="Proteomes" id="UP001153678">
    <property type="component" value="Unassembled WGS sequence"/>
</dbReference>
<feature type="non-terminal residue" evidence="2">
    <location>
        <position position="249"/>
    </location>
</feature>
<proteinExistence type="predicted"/>
<evidence type="ECO:0000256" key="1">
    <source>
        <dbReference type="SAM" id="MobiDB-lite"/>
    </source>
</evidence>
<sequence length="249" mass="28758">MEDAPYDYKILTRPRASPKNRDCSYYADQESKAAEGRSIFEDALQAYEEIKNRENSPEDWRYDEETGYYYCESTKMYAFWDTHIQDWRYFNNKLGNYQGENGKFNETNKEEDPSNSDKESEDSTESTREEGQLSDSEACGTASSSYENDTNGQDQHKDVTEKQTHIYPIPLGYNATLEERYYFNPENNVWFDVYSGVYSVYDEITQTYTPIDPTSLIYSSTPDDAAMEQGEPGSDATLRLVVIESGILK</sequence>
<feature type="region of interest" description="Disordered" evidence="1">
    <location>
        <begin position="101"/>
        <end position="163"/>
    </location>
</feature>
<evidence type="ECO:0000313" key="2">
    <source>
        <dbReference type="EMBL" id="CAI2192807.1"/>
    </source>
</evidence>
<organism evidence="2 3">
    <name type="scientific">Funneliformis geosporum</name>
    <dbReference type="NCBI Taxonomy" id="1117311"/>
    <lineage>
        <taxon>Eukaryota</taxon>
        <taxon>Fungi</taxon>
        <taxon>Fungi incertae sedis</taxon>
        <taxon>Mucoromycota</taxon>
        <taxon>Glomeromycotina</taxon>
        <taxon>Glomeromycetes</taxon>
        <taxon>Glomerales</taxon>
        <taxon>Glomeraceae</taxon>
        <taxon>Funneliformis</taxon>
    </lineage>
</organism>
<feature type="compositionally biased region" description="Polar residues" evidence="1">
    <location>
        <begin position="141"/>
        <end position="153"/>
    </location>
</feature>